<comment type="caution">
    <text evidence="2">The sequence shown here is derived from an EMBL/GenBank/DDBJ whole genome shotgun (WGS) entry which is preliminary data.</text>
</comment>
<feature type="region of interest" description="Disordered" evidence="1">
    <location>
        <begin position="63"/>
        <end position="225"/>
    </location>
</feature>
<protein>
    <submittedName>
        <fullName evidence="2">Uncharacterized protein</fullName>
    </submittedName>
</protein>
<evidence type="ECO:0000313" key="3">
    <source>
        <dbReference type="Proteomes" id="UP000708208"/>
    </source>
</evidence>
<accession>A0A8J2KHL1</accession>
<organism evidence="2 3">
    <name type="scientific">Allacma fusca</name>
    <dbReference type="NCBI Taxonomy" id="39272"/>
    <lineage>
        <taxon>Eukaryota</taxon>
        <taxon>Metazoa</taxon>
        <taxon>Ecdysozoa</taxon>
        <taxon>Arthropoda</taxon>
        <taxon>Hexapoda</taxon>
        <taxon>Collembola</taxon>
        <taxon>Symphypleona</taxon>
        <taxon>Sminthuridae</taxon>
        <taxon>Allacma</taxon>
    </lineage>
</organism>
<dbReference type="AlphaFoldDB" id="A0A8J2KHL1"/>
<keyword evidence="3" id="KW-1185">Reference proteome</keyword>
<dbReference type="Proteomes" id="UP000708208">
    <property type="component" value="Unassembled WGS sequence"/>
</dbReference>
<dbReference type="EMBL" id="CAJVCH010411717">
    <property type="protein sequence ID" value="CAG7818116.1"/>
    <property type="molecule type" value="Genomic_DNA"/>
</dbReference>
<evidence type="ECO:0000313" key="2">
    <source>
        <dbReference type="EMBL" id="CAG7818116.1"/>
    </source>
</evidence>
<sequence length="225" mass="24357">MQPCCCNSCSPPCCPPPCGPPPCGPPPCGPPPCGPPPCGPPPCGPPPCGPPPCCPPPCCPSGQVNSGMQSNSRSPGPPPSSVRKQSRNRMQGRRFYNNSGQPPSRGEQRYDIPIGNIQVRYSPQLATPQIGYQEERGGSRRRRRSIPCNYNDNSANNNGYRDPCDYDPPRSSPRNFRNDAGFPNDNNANNSGYRDPCDYDRPRGSPRNFRNDAGFSNDNNASHTV</sequence>
<feature type="compositionally biased region" description="Polar residues" evidence="1">
    <location>
        <begin position="214"/>
        <end position="225"/>
    </location>
</feature>
<feature type="compositionally biased region" description="Low complexity" evidence="1">
    <location>
        <begin position="149"/>
        <end position="158"/>
    </location>
</feature>
<evidence type="ECO:0000256" key="1">
    <source>
        <dbReference type="SAM" id="MobiDB-lite"/>
    </source>
</evidence>
<name>A0A8J2KHL1_9HEXA</name>
<proteinExistence type="predicted"/>
<feature type="non-terminal residue" evidence="2">
    <location>
        <position position="1"/>
    </location>
</feature>
<gene>
    <name evidence="2" type="ORF">AFUS01_LOCUS28641</name>
</gene>
<reference evidence="2" key="1">
    <citation type="submission" date="2021-06" db="EMBL/GenBank/DDBJ databases">
        <authorList>
            <person name="Hodson N. C."/>
            <person name="Mongue J. A."/>
            <person name="Jaron S. K."/>
        </authorList>
    </citation>
    <scope>NUCLEOTIDE SEQUENCE</scope>
</reference>